<organism evidence="2 3">
    <name type="scientific">Oryza meyeriana var. granulata</name>
    <dbReference type="NCBI Taxonomy" id="110450"/>
    <lineage>
        <taxon>Eukaryota</taxon>
        <taxon>Viridiplantae</taxon>
        <taxon>Streptophyta</taxon>
        <taxon>Embryophyta</taxon>
        <taxon>Tracheophyta</taxon>
        <taxon>Spermatophyta</taxon>
        <taxon>Magnoliopsida</taxon>
        <taxon>Liliopsida</taxon>
        <taxon>Poales</taxon>
        <taxon>Poaceae</taxon>
        <taxon>BOP clade</taxon>
        <taxon>Oryzoideae</taxon>
        <taxon>Oryzeae</taxon>
        <taxon>Oryzinae</taxon>
        <taxon>Oryza</taxon>
        <taxon>Oryza meyeriana</taxon>
    </lineage>
</organism>
<dbReference type="Proteomes" id="UP000479710">
    <property type="component" value="Unassembled WGS sequence"/>
</dbReference>
<dbReference type="InterPro" id="IPR042316">
    <property type="entry name" value="IRKI-like"/>
</dbReference>
<evidence type="ECO:0000313" key="2">
    <source>
        <dbReference type="EMBL" id="KAF0928037.1"/>
    </source>
</evidence>
<dbReference type="PANTHER" id="PTHR31029">
    <property type="entry name" value="CYCLIN-DEPENDENT KINASE-LIKE PROTEIN"/>
    <property type="match status" value="1"/>
</dbReference>
<reference evidence="2 3" key="1">
    <citation type="submission" date="2019-11" db="EMBL/GenBank/DDBJ databases">
        <title>Whole genome sequence of Oryza granulata.</title>
        <authorList>
            <person name="Li W."/>
        </authorList>
    </citation>
    <scope>NUCLEOTIDE SEQUENCE [LARGE SCALE GENOMIC DNA]</scope>
    <source>
        <strain evidence="3">cv. Menghai</strain>
        <tissue evidence="2">Leaf</tissue>
    </source>
</reference>
<dbReference type="AlphaFoldDB" id="A0A6G1ETT9"/>
<feature type="compositionally biased region" description="Low complexity" evidence="1">
    <location>
        <begin position="1"/>
        <end position="12"/>
    </location>
</feature>
<name>A0A6G1ETT9_9ORYZ</name>
<accession>A0A6G1ETT9</accession>
<evidence type="ECO:0000313" key="3">
    <source>
        <dbReference type="Proteomes" id="UP000479710"/>
    </source>
</evidence>
<sequence>MTMAAAAEAFGPAAPPTPPVTATRQDVQAAIAKAVELRALHAALLQRGAPNGCGGASASRSPAIIRLPPAASPSLSRTAAAAATADEDYPVFTPAYDEEQLPGLSHICQDNRSRSENWSGIALDHGGGGGDDDDNLNAFSSSNSELRFPSSTDHHRRHKVHPAFLHSTPSADRFLASAGRAAGTAELKAPATCSSAFRPATIGRDHGIDAGAFKFLSSSRVPPLSSSHHAAAAQPRPKHRGAQILSWLFPRTKKKAKPEMMSPSAIERENMSQLLKEWGLLSLDSLRRELADANAHHDAALQEATEMRSSLGELTTKLVGLEAYC</sequence>
<feature type="region of interest" description="Disordered" evidence="1">
    <location>
        <begin position="1"/>
        <end position="24"/>
    </location>
</feature>
<comment type="caution">
    <text evidence="2">The sequence shown here is derived from an EMBL/GenBank/DDBJ whole genome shotgun (WGS) entry which is preliminary data.</text>
</comment>
<protein>
    <submittedName>
        <fullName evidence="2">Uncharacterized protein</fullName>
    </submittedName>
</protein>
<evidence type="ECO:0000256" key="1">
    <source>
        <dbReference type="SAM" id="MobiDB-lite"/>
    </source>
</evidence>
<dbReference type="PANTHER" id="PTHR31029:SF8">
    <property type="entry name" value="OS09G0488800 PROTEIN"/>
    <property type="match status" value="1"/>
</dbReference>
<keyword evidence="3" id="KW-1185">Reference proteome</keyword>
<proteinExistence type="predicted"/>
<gene>
    <name evidence="2" type="ORF">E2562_037368</name>
</gene>
<dbReference type="EMBL" id="SPHZ02000003">
    <property type="protein sequence ID" value="KAF0928037.1"/>
    <property type="molecule type" value="Genomic_DNA"/>
</dbReference>